<dbReference type="InterPro" id="IPR013780">
    <property type="entry name" value="Glyco_hydro_b"/>
</dbReference>
<organism evidence="4 5">
    <name type="scientific">Endocarpon pusillum</name>
    <dbReference type="NCBI Taxonomy" id="364733"/>
    <lineage>
        <taxon>Eukaryota</taxon>
        <taxon>Fungi</taxon>
        <taxon>Dikarya</taxon>
        <taxon>Ascomycota</taxon>
        <taxon>Pezizomycotina</taxon>
        <taxon>Eurotiomycetes</taxon>
        <taxon>Chaetothyriomycetidae</taxon>
        <taxon>Verrucariales</taxon>
        <taxon>Verrucariaceae</taxon>
        <taxon>Endocarpon</taxon>
    </lineage>
</organism>
<dbReference type="InterPro" id="IPR045857">
    <property type="entry name" value="O16G_dom_2"/>
</dbReference>
<sequence length="608" mass="70361">MFPLKESQPPTGIHRTWWKESNIYQIYPSSFQSHSPNSPTGTIRGITSRLSYIQSLGTDTVWLCPILASPQIDMGYDISDYRDIHEGYGTMEDHDELIRELHARKMKYVMDLVVNHTSDQHEWFKKSRSSRGKGNEYRDWYIWRPAKYDKDGQRQPPNNWLSYFGGSAWQWDAMTQEYYLHLFAPSQPDLNWENPSVVSAVHSMIRFWLDRGVDGFRMDVINFISKEPGLPNAPVSDPTSPWQSPIALHSCGPRLHEFLQGIGTILKEYDAFSVGEMPGVGDEKEVMKSVGQEREELNMIFHFELVSIDGQTQDKFLPRNWTLQELKGIISKWQAMMLRNHGWNALYLENHDQPRSISRFASDAPEYRKFSAKMLATFLALQSGTPYIYQGQEIGQINVPRSWALDKYRDIETLNHWRDKVLVEYAEDKEFQDIMLREYRKKGRDNGRTPMQWDGKSRNAGFTGEETQPWMDVHPDYTEWNVENQINDPDSVFSYWKTVLALRKELKDIFVYGDFEMLDPEGEQSVAFIRSADERNKALVVMSFKDYETEWRVPEGATSFLQCPVKLKNYEDEPQSRQGGGAEGGGSSAMILRPFEALVYVSSGGNSD</sequence>
<dbReference type="Gene3D" id="3.90.400.10">
    <property type="entry name" value="Oligo-1,6-glucosidase, Domain 2"/>
    <property type="match status" value="1"/>
</dbReference>
<keyword evidence="5" id="KW-1185">Reference proteome</keyword>
<dbReference type="SUPFAM" id="SSF51445">
    <property type="entry name" value="(Trans)glycosidases"/>
    <property type="match status" value="1"/>
</dbReference>
<dbReference type="Proteomes" id="UP000606974">
    <property type="component" value="Unassembled WGS sequence"/>
</dbReference>
<feature type="domain" description="Glycosyl hydrolase family 13 catalytic" evidence="3">
    <location>
        <begin position="25"/>
        <end position="448"/>
    </location>
</feature>
<dbReference type="GO" id="GO:0005987">
    <property type="term" value="P:sucrose catabolic process"/>
    <property type="evidence" value="ECO:0007669"/>
    <property type="project" value="TreeGrafter"/>
</dbReference>
<dbReference type="GO" id="GO:0000025">
    <property type="term" value="P:maltose catabolic process"/>
    <property type="evidence" value="ECO:0007669"/>
    <property type="project" value="TreeGrafter"/>
</dbReference>
<gene>
    <name evidence="4" type="ORF">GJ744_006016</name>
</gene>
<evidence type="ECO:0000259" key="3">
    <source>
        <dbReference type="SMART" id="SM00642"/>
    </source>
</evidence>
<evidence type="ECO:0000313" key="5">
    <source>
        <dbReference type="Proteomes" id="UP000606974"/>
    </source>
</evidence>
<dbReference type="SMART" id="SM00642">
    <property type="entry name" value="Aamy"/>
    <property type="match status" value="1"/>
</dbReference>
<name>A0A8H7A546_9EURO</name>
<comment type="caution">
    <text evidence="4">The sequence shown here is derived from an EMBL/GenBank/DDBJ whole genome shotgun (WGS) entry which is preliminary data.</text>
</comment>
<evidence type="ECO:0000313" key="4">
    <source>
        <dbReference type="EMBL" id="KAF7502328.1"/>
    </source>
</evidence>
<dbReference type="SUPFAM" id="SSF51011">
    <property type="entry name" value="Glycosyl hydrolase domain"/>
    <property type="match status" value="1"/>
</dbReference>
<protein>
    <recommendedName>
        <fullName evidence="3">Glycosyl hydrolase family 13 catalytic domain-containing protein</fullName>
    </recommendedName>
</protein>
<dbReference type="GO" id="GO:0004574">
    <property type="term" value="F:oligo-1,6-glucosidase activity"/>
    <property type="evidence" value="ECO:0007669"/>
    <property type="project" value="TreeGrafter"/>
</dbReference>
<dbReference type="FunFam" id="3.90.400.10:FF:000004">
    <property type="entry name" value="Oligo-1,6-glucosidase"/>
    <property type="match status" value="1"/>
</dbReference>
<dbReference type="GO" id="GO:0004575">
    <property type="term" value="F:sucrose alpha-glucosidase activity"/>
    <property type="evidence" value="ECO:0007669"/>
    <property type="project" value="TreeGrafter"/>
</dbReference>
<evidence type="ECO:0000256" key="1">
    <source>
        <dbReference type="ARBA" id="ARBA00008061"/>
    </source>
</evidence>
<dbReference type="OrthoDB" id="1740265at2759"/>
<dbReference type="Pfam" id="PF00128">
    <property type="entry name" value="Alpha-amylase"/>
    <property type="match status" value="1"/>
</dbReference>
<reference evidence="4" key="1">
    <citation type="submission" date="2020-02" db="EMBL/GenBank/DDBJ databases">
        <authorList>
            <person name="Palmer J.M."/>
        </authorList>
    </citation>
    <scope>NUCLEOTIDE SEQUENCE</scope>
    <source>
        <strain evidence="4">EPUS1.4</strain>
        <tissue evidence="4">Thallus</tissue>
    </source>
</reference>
<proteinExistence type="inferred from homology"/>
<dbReference type="InterPro" id="IPR006047">
    <property type="entry name" value="GH13_cat_dom"/>
</dbReference>
<dbReference type="Gene3D" id="2.60.40.1180">
    <property type="entry name" value="Golgi alpha-mannosidase II"/>
    <property type="match status" value="1"/>
</dbReference>
<dbReference type="EMBL" id="JAACFV010000268">
    <property type="protein sequence ID" value="KAF7502328.1"/>
    <property type="molecule type" value="Genomic_DNA"/>
</dbReference>
<comment type="similarity">
    <text evidence="1">Belongs to the glycosyl hydrolase 13 family.</text>
</comment>
<keyword evidence="2" id="KW-0462">Maltose metabolism</keyword>
<dbReference type="Gene3D" id="3.20.20.80">
    <property type="entry name" value="Glycosidases"/>
    <property type="match status" value="1"/>
</dbReference>
<dbReference type="GO" id="GO:0033934">
    <property type="term" value="F:glucan 1,4-alpha-maltotriohydrolase activity"/>
    <property type="evidence" value="ECO:0007669"/>
    <property type="project" value="TreeGrafter"/>
</dbReference>
<dbReference type="AlphaFoldDB" id="A0A8H7A546"/>
<dbReference type="CDD" id="cd11333">
    <property type="entry name" value="AmyAc_SI_OligoGlu_DGase"/>
    <property type="match status" value="1"/>
</dbReference>
<dbReference type="PANTHER" id="PTHR10357:SF232">
    <property type="entry name" value="GLYCOSYL HYDROLASE FAMILY 13 CATALYTIC DOMAIN-CONTAINING PROTEIN"/>
    <property type="match status" value="1"/>
</dbReference>
<dbReference type="InterPro" id="IPR017853">
    <property type="entry name" value="GH"/>
</dbReference>
<dbReference type="GO" id="GO:0004556">
    <property type="term" value="F:alpha-amylase activity"/>
    <property type="evidence" value="ECO:0007669"/>
    <property type="project" value="TreeGrafter"/>
</dbReference>
<evidence type="ECO:0000256" key="2">
    <source>
        <dbReference type="ARBA" id="ARBA00026248"/>
    </source>
</evidence>
<accession>A0A8H7A546</accession>
<dbReference type="PANTHER" id="PTHR10357">
    <property type="entry name" value="ALPHA-AMYLASE FAMILY MEMBER"/>
    <property type="match status" value="1"/>
</dbReference>
<dbReference type="FunFam" id="3.20.20.80:FF:000087">
    <property type="entry name" value="Oligo-1,6-glucosidase IMA1"/>
    <property type="match status" value="1"/>
</dbReference>